<reference evidence="3" key="1">
    <citation type="submission" date="2017-02" db="EMBL/GenBank/DDBJ databases">
        <authorList>
            <person name="Tafer H."/>
            <person name="Lopandic K."/>
        </authorList>
    </citation>
    <scope>NUCLEOTIDE SEQUENCE [LARGE SCALE GENOMIC DNA]</scope>
    <source>
        <strain evidence="3">CBS 366.77</strain>
    </source>
</reference>
<feature type="compositionally biased region" description="Low complexity" evidence="1">
    <location>
        <begin position="237"/>
        <end position="247"/>
    </location>
</feature>
<accession>A0A3A2ZH17</accession>
<feature type="compositionally biased region" description="Polar residues" evidence="1">
    <location>
        <begin position="160"/>
        <end position="183"/>
    </location>
</feature>
<feature type="region of interest" description="Disordered" evidence="1">
    <location>
        <begin position="222"/>
        <end position="346"/>
    </location>
</feature>
<name>A0A3A2ZH17_9EURO</name>
<feature type="compositionally biased region" description="Basic and acidic residues" evidence="1">
    <location>
        <begin position="141"/>
        <end position="150"/>
    </location>
</feature>
<feature type="compositionally biased region" description="Basic residues" evidence="1">
    <location>
        <begin position="260"/>
        <end position="275"/>
    </location>
</feature>
<evidence type="ECO:0000256" key="1">
    <source>
        <dbReference type="SAM" id="MobiDB-lite"/>
    </source>
</evidence>
<feature type="compositionally biased region" description="Basic and acidic residues" evidence="1">
    <location>
        <begin position="87"/>
        <end position="96"/>
    </location>
</feature>
<feature type="region of interest" description="Disordered" evidence="1">
    <location>
        <begin position="87"/>
        <end position="208"/>
    </location>
</feature>
<feature type="compositionally biased region" description="Basic and acidic residues" evidence="1">
    <location>
        <begin position="330"/>
        <end position="346"/>
    </location>
</feature>
<gene>
    <name evidence="2" type="ORF">PHISCL_09047</name>
</gene>
<dbReference type="OrthoDB" id="4187489at2759"/>
<evidence type="ECO:0000313" key="2">
    <source>
        <dbReference type="EMBL" id="RJE18614.1"/>
    </source>
</evidence>
<comment type="caution">
    <text evidence="2">The sequence shown here is derived from an EMBL/GenBank/DDBJ whole genome shotgun (WGS) entry which is preliminary data.</text>
</comment>
<dbReference type="Proteomes" id="UP000266188">
    <property type="component" value="Unassembled WGS sequence"/>
</dbReference>
<proteinExistence type="predicted"/>
<dbReference type="AlphaFoldDB" id="A0A3A2ZH17"/>
<dbReference type="EMBL" id="MVGC01000521">
    <property type="protein sequence ID" value="RJE18614.1"/>
    <property type="molecule type" value="Genomic_DNA"/>
</dbReference>
<evidence type="ECO:0000313" key="3">
    <source>
        <dbReference type="Proteomes" id="UP000266188"/>
    </source>
</evidence>
<sequence>MPQQTSSLSISEVEEYNSSIQQNEQQNPTIDRIASSVIAGMKDEAIAAMKDAFTALRMEELNGPDPCSATEKLKGEIDALKRENEALKRGDQDTAEQKALPNVPNLDWLQGSRKRSWTDESPNGRTKPIIQCSQTDDDDMTDSRLVDKPPSEMMHLPFNDYNQQTSLRNDTTSKQTVPGSSNLRTEENQVPYERPDSVSISHGTHPEQRNAIVKRLRLSNEPPMEIVGKRKARAKKSNAAASNKPAPTLAPKDHSEQPVRRGRGRPRGSLLRRRVQVVSDDDGDDPPPQSSSRVADNAQRQPLNGGKKSPSVHDGSEKENPSRTTKNSRRNKDSNDSAEKHRQLVAMRDRMAEEAMRHEEEMAGEVGYYG</sequence>
<feature type="region of interest" description="Disordered" evidence="1">
    <location>
        <begin position="1"/>
        <end position="28"/>
    </location>
</feature>
<protein>
    <submittedName>
        <fullName evidence="2">Uncharacterized protein</fullName>
    </submittedName>
</protein>
<keyword evidence="3" id="KW-1185">Reference proteome</keyword>
<organism evidence="2 3">
    <name type="scientific">Aspergillus sclerotialis</name>
    <dbReference type="NCBI Taxonomy" id="2070753"/>
    <lineage>
        <taxon>Eukaryota</taxon>
        <taxon>Fungi</taxon>
        <taxon>Dikarya</taxon>
        <taxon>Ascomycota</taxon>
        <taxon>Pezizomycotina</taxon>
        <taxon>Eurotiomycetes</taxon>
        <taxon>Eurotiomycetidae</taxon>
        <taxon>Eurotiales</taxon>
        <taxon>Aspergillaceae</taxon>
        <taxon>Aspergillus</taxon>
        <taxon>Aspergillus subgen. Polypaecilum</taxon>
    </lineage>
</organism>